<dbReference type="EMBL" id="JAFEKC020000013">
    <property type="protein sequence ID" value="KAK0511415.1"/>
    <property type="molecule type" value="Genomic_DNA"/>
</dbReference>
<accession>A0AA39R0D8</accession>
<proteinExistence type="predicted"/>
<keyword evidence="3" id="KW-1185">Reference proteome</keyword>
<protein>
    <submittedName>
        <fullName evidence="2">Uncharacterized protein</fullName>
    </submittedName>
</protein>
<dbReference type="AlphaFoldDB" id="A0AA39R0D8"/>
<keyword evidence="1" id="KW-0472">Membrane</keyword>
<name>A0AA39R0D8_9LECA</name>
<gene>
    <name evidence="2" type="ORF">JMJ35_005988</name>
</gene>
<dbReference type="Proteomes" id="UP001166286">
    <property type="component" value="Unassembled WGS sequence"/>
</dbReference>
<keyword evidence="1" id="KW-0812">Transmembrane</keyword>
<feature type="transmembrane region" description="Helical" evidence="1">
    <location>
        <begin position="487"/>
        <end position="506"/>
    </location>
</feature>
<sequence>MDSYSESGKRRYKDHGFVWDKRFAERQEKAYTAERMTLIPSNDGSIISACINKFASRLDPPQYNYSALRDFLAQASETDLRTTPTPIQYARNIIVLDDRRDSSGWQDVGGHRHLARDWNSYANGYPPPGENIQCLMLNPGDLYRKLLTKRLDCGAERRILYICDMSSMCGLALISTLPQYQAPVLRDFLQRYISYRPFFGVSISFGFSLEFHLPYYALRQHLQVRKDSRHLRRCGSFIKDPKRPALLEYLYEAQISMAVVGIDEWVWTAYVCTETHFGSEETIQHYHENDLDAPSGGLRHRYFPIWNPREYFLFILSLRIKQVTQEWGNIIDALEKRLQHHEKSIFNEDDEELSLTDNPSFDRTREYTRTIDLLRLLHNALARFIESWQNFEAGEIQYFEGAEHEALRRSWDGFLAQIKKNMAELRFMRMTLRQRIDLFDNKRSGLVNASQLVESRAATLQGKDIGRLTRVTVAIFSMGIMPKEASWLIYSLLIFFLTSLTLSMAFREYIAKGARSVWESWSHHHDTTDSWTFGLWKTYC</sequence>
<evidence type="ECO:0000313" key="2">
    <source>
        <dbReference type="EMBL" id="KAK0511415.1"/>
    </source>
</evidence>
<organism evidence="2 3">
    <name type="scientific">Cladonia borealis</name>
    <dbReference type="NCBI Taxonomy" id="184061"/>
    <lineage>
        <taxon>Eukaryota</taxon>
        <taxon>Fungi</taxon>
        <taxon>Dikarya</taxon>
        <taxon>Ascomycota</taxon>
        <taxon>Pezizomycotina</taxon>
        <taxon>Lecanoromycetes</taxon>
        <taxon>OSLEUM clade</taxon>
        <taxon>Lecanoromycetidae</taxon>
        <taxon>Lecanorales</taxon>
        <taxon>Lecanorineae</taxon>
        <taxon>Cladoniaceae</taxon>
        <taxon>Cladonia</taxon>
    </lineage>
</organism>
<evidence type="ECO:0000256" key="1">
    <source>
        <dbReference type="SAM" id="Phobius"/>
    </source>
</evidence>
<keyword evidence="1" id="KW-1133">Transmembrane helix</keyword>
<comment type="caution">
    <text evidence="2">The sequence shown here is derived from an EMBL/GenBank/DDBJ whole genome shotgun (WGS) entry which is preliminary data.</text>
</comment>
<reference evidence="2" key="1">
    <citation type="submission" date="2023-03" db="EMBL/GenBank/DDBJ databases">
        <title>Complete genome of Cladonia borealis.</title>
        <authorList>
            <person name="Park H."/>
        </authorList>
    </citation>
    <scope>NUCLEOTIDE SEQUENCE</scope>
    <source>
        <strain evidence="2">ANT050790</strain>
    </source>
</reference>
<evidence type="ECO:0000313" key="3">
    <source>
        <dbReference type="Proteomes" id="UP001166286"/>
    </source>
</evidence>